<protein>
    <recommendedName>
        <fullName evidence="1">DUF6878 domain-containing protein</fullName>
    </recommendedName>
</protein>
<feature type="domain" description="DUF6878" evidence="1">
    <location>
        <begin position="11"/>
        <end position="135"/>
    </location>
</feature>
<dbReference type="EMBL" id="WJYN01000004">
    <property type="protein sequence ID" value="MRS99698.1"/>
    <property type="molecule type" value="Genomic_DNA"/>
</dbReference>
<dbReference type="Proteomes" id="UP000441032">
    <property type="component" value="Unassembled WGS sequence"/>
</dbReference>
<reference evidence="2 3" key="1">
    <citation type="submission" date="2019-11" db="EMBL/GenBank/DDBJ databases">
        <title>Phenotypic characterization of an OXA-22 and OXA-60 co-producing Ralstonia pickettii clinical strain.</title>
        <authorList>
            <person name="He F."/>
        </authorList>
    </citation>
    <scope>NUCLEOTIDE SEQUENCE [LARGE SCALE GENOMIC DNA]</scope>
    <source>
        <strain evidence="2 3">PSLESD1</strain>
    </source>
</reference>
<sequence>MTEPHTTDPVLSRNRAVLLDALRAAGATTAVISYSGHGDEGNANDITIRNAGDQDIAGDETVNVVQETRHYIDGQWQSTYTTVEMRLHDALEAFADRAVDHYHAGYWNGEGGAGEITFDCLAGTVCMAHRDHYIEHVHTDTDL</sequence>
<dbReference type="AlphaFoldDB" id="A0A7X2HND6"/>
<comment type="caution">
    <text evidence="2">The sequence shown here is derived from an EMBL/GenBank/DDBJ whole genome shotgun (WGS) entry which is preliminary data.</text>
</comment>
<name>A0A7X2HND6_RALPI</name>
<gene>
    <name evidence="2" type="ORF">GJQ57_13690</name>
</gene>
<accession>A0A7X2HND6</accession>
<organism evidence="2 3">
    <name type="scientific">Ralstonia pickettii</name>
    <name type="common">Burkholderia pickettii</name>
    <dbReference type="NCBI Taxonomy" id="329"/>
    <lineage>
        <taxon>Bacteria</taxon>
        <taxon>Pseudomonadati</taxon>
        <taxon>Pseudomonadota</taxon>
        <taxon>Betaproteobacteria</taxon>
        <taxon>Burkholderiales</taxon>
        <taxon>Burkholderiaceae</taxon>
        <taxon>Ralstonia</taxon>
    </lineage>
</organism>
<dbReference type="InterPro" id="IPR049243">
    <property type="entry name" value="DUF6878"/>
</dbReference>
<evidence type="ECO:0000259" key="1">
    <source>
        <dbReference type="Pfam" id="PF21798"/>
    </source>
</evidence>
<dbReference type="Pfam" id="PF21798">
    <property type="entry name" value="DUF6878"/>
    <property type="match status" value="1"/>
</dbReference>
<evidence type="ECO:0000313" key="3">
    <source>
        <dbReference type="Proteomes" id="UP000441032"/>
    </source>
</evidence>
<dbReference type="RefSeq" id="WP_154207173.1">
    <property type="nucleotide sequence ID" value="NZ_WJYN01000004.1"/>
</dbReference>
<evidence type="ECO:0000313" key="2">
    <source>
        <dbReference type="EMBL" id="MRS99698.1"/>
    </source>
</evidence>
<proteinExistence type="predicted"/>